<gene>
    <name evidence="1" type="ORF">SDC9_67789</name>
</gene>
<dbReference type="EMBL" id="VSSQ01003571">
    <property type="protein sequence ID" value="MPM21345.1"/>
    <property type="molecule type" value="Genomic_DNA"/>
</dbReference>
<evidence type="ECO:0000313" key="1">
    <source>
        <dbReference type="EMBL" id="MPM21345.1"/>
    </source>
</evidence>
<organism evidence="1">
    <name type="scientific">bioreactor metagenome</name>
    <dbReference type="NCBI Taxonomy" id="1076179"/>
    <lineage>
        <taxon>unclassified sequences</taxon>
        <taxon>metagenomes</taxon>
        <taxon>ecological metagenomes</taxon>
    </lineage>
</organism>
<accession>A0A644XYP2</accession>
<dbReference type="AlphaFoldDB" id="A0A644XYP2"/>
<proteinExistence type="predicted"/>
<reference evidence="1" key="1">
    <citation type="submission" date="2019-08" db="EMBL/GenBank/DDBJ databases">
        <authorList>
            <person name="Kucharzyk K."/>
            <person name="Murdoch R.W."/>
            <person name="Higgins S."/>
            <person name="Loffler F."/>
        </authorList>
    </citation>
    <scope>NUCLEOTIDE SEQUENCE</scope>
</reference>
<protein>
    <submittedName>
        <fullName evidence="1">Uncharacterized protein</fullName>
    </submittedName>
</protein>
<comment type="caution">
    <text evidence="1">The sequence shown here is derived from an EMBL/GenBank/DDBJ whole genome shotgun (WGS) entry which is preliminary data.</text>
</comment>
<name>A0A644XYP2_9ZZZZ</name>
<sequence>MDKYVTHENPDTDLHPMPDGLSPYDAAYPLALLNAGINKCLAQAGTAADRLYREIVRHAPEAAQLQQAMKKGYRLIVDIPESTLKAIDTGKLKLSMGKNGQCYAQLMDENGHFSTKLPIKREAFARGVDPVQMANAMQMKALQAQLESITEQISAIDRSVREVLQGLQNDRIGLYYSGVALYLEAMNVTDEEMKKTLMVQALRALAEASFQLSLTMKADIQYLVDKEYDSVRGKRAALICERMNSINQSFAYIHQATLFRAAIYCNQNELAAMSTVLEEYSGFIKGTVAKNAPLLAQCDVADNGTEKGLWKSRAKLQLDVSQLARELRSPEKTIYIGVAEVGE</sequence>